<dbReference type="EMBL" id="CCCS020000023">
    <property type="protein sequence ID" value="CDQ09797.1"/>
    <property type="molecule type" value="Genomic_DNA"/>
</dbReference>
<reference evidence="1" key="1">
    <citation type="submission" date="2014-03" db="EMBL/GenBank/DDBJ databases">
        <authorList>
            <person name="Genoscope - CEA"/>
        </authorList>
    </citation>
    <scope>NUCLEOTIDE SEQUENCE [LARGE SCALE GENOMIC DNA]</scope>
    <source>
        <strain evidence="1">CF27</strain>
    </source>
</reference>
<gene>
    <name evidence="1" type="ORF">AFERRI_30443</name>
</gene>
<name>A0A060UMC1_9PROT</name>
<sequence>MGNIPPSGETPCKPWQAIQEFCTTVGTPPEVTDEVAAVTFITLLVAAAGEATETVLAIVDP</sequence>
<organism evidence="1">
    <name type="scientific">Acidithiobacillus ferrivorans</name>
    <dbReference type="NCBI Taxonomy" id="160808"/>
    <lineage>
        <taxon>Bacteria</taxon>
        <taxon>Pseudomonadati</taxon>
        <taxon>Pseudomonadota</taxon>
        <taxon>Acidithiobacillia</taxon>
        <taxon>Acidithiobacillales</taxon>
        <taxon>Acidithiobacillaceae</taxon>
        <taxon>Acidithiobacillus</taxon>
    </lineage>
</organism>
<evidence type="ECO:0000313" key="1">
    <source>
        <dbReference type="EMBL" id="CDQ09797.1"/>
    </source>
</evidence>
<comment type="caution">
    <text evidence="1">The sequence shown here is derived from an EMBL/GenBank/DDBJ whole genome shotgun (WGS) entry which is preliminary data.</text>
</comment>
<proteinExistence type="predicted"/>
<protein>
    <submittedName>
        <fullName evidence="1">Uncharacterized protein</fullName>
    </submittedName>
</protein>
<reference evidence="1" key="2">
    <citation type="submission" date="2014-07" db="EMBL/GenBank/DDBJ databases">
        <title>Initial genome analysis of the psychrotolerant acidophile Acidithiobacillus ferrivorans CF27: insights into iron and sulfur oxidation pathways and into biofilm formation.</title>
        <authorList>
            <person name="Talla E."/>
            <person name="Hedrich S."/>
            <person name="Mangenot S."/>
            <person name="Ji B."/>
            <person name="Johnson D.B."/>
            <person name="Barbe V."/>
            <person name="Bonnefoy V."/>
        </authorList>
    </citation>
    <scope>NUCLEOTIDE SEQUENCE [LARGE SCALE GENOMIC DNA]</scope>
    <source>
        <strain evidence="1">CF27</strain>
    </source>
</reference>
<dbReference type="AlphaFoldDB" id="A0A060UMC1"/>
<accession>A0A060UMC1</accession>